<sequence>MDLRRLEYFLVLARVLHFGRAAEELYISQPGLSQQIKVLEQELGTPLIHRGTKSITLTTAGEVLREHGERVLAEARLCVERVRAAAEQPTGVLRVAYTRSGADLNMHELVERFRVRYPEVRLSLSTAWTSRNLELLEADQVDVAFVRAAVRHRPVESLVVATEELVVAMADDHPLAARERVSPDDVIGLPLVHWPRAQGPGYHDEIRRQIWGDRPQRVVLEQPDAEHILREVAGRVGIAVLDEHRARKLCPSGVRVRRFVEPVPTTTLVVAWRPRAGHASVDRFIELCREHLGPAGG</sequence>
<dbReference type="GO" id="GO:0003700">
    <property type="term" value="F:DNA-binding transcription factor activity"/>
    <property type="evidence" value="ECO:0007669"/>
    <property type="project" value="InterPro"/>
</dbReference>
<dbReference type="FunFam" id="1.10.10.10:FF:000001">
    <property type="entry name" value="LysR family transcriptional regulator"/>
    <property type="match status" value="1"/>
</dbReference>
<dbReference type="SUPFAM" id="SSF46785">
    <property type="entry name" value="Winged helix' DNA-binding domain"/>
    <property type="match status" value="1"/>
</dbReference>
<dbReference type="Pfam" id="PF00126">
    <property type="entry name" value="HTH_1"/>
    <property type="match status" value="1"/>
</dbReference>
<dbReference type="Proteomes" id="UP000476310">
    <property type="component" value="Unassembled WGS sequence"/>
</dbReference>
<keyword evidence="7" id="KW-1185">Reference proteome</keyword>
<dbReference type="EMBL" id="JAAIKT010000009">
    <property type="protein sequence ID" value="NEW70798.1"/>
    <property type="molecule type" value="Genomic_DNA"/>
</dbReference>
<evidence type="ECO:0000313" key="6">
    <source>
        <dbReference type="EMBL" id="NEW70798.1"/>
    </source>
</evidence>
<dbReference type="PRINTS" id="PR00039">
    <property type="entry name" value="HTHLYSR"/>
</dbReference>
<dbReference type="InterPro" id="IPR005119">
    <property type="entry name" value="LysR_subst-bd"/>
</dbReference>
<accession>A0A6G4AC56</accession>
<gene>
    <name evidence="6" type="ORF">G4H13_10345</name>
</gene>
<dbReference type="Pfam" id="PF03466">
    <property type="entry name" value="LysR_substrate"/>
    <property type="match status" value="1"/>
</dbReference>
<dbReference type="Gene3D" id="3.40.190.10">
    <property type="entry name" value="Periplasmic binding protein-like II"/>
    <property type="match status" value="2"/>
</dbReference>
<evidence type="ECO:0000313" key="7">
    <source>
        <dbReference type="Proteomes" id="UP000476310"/>
    </source>
</evidence>
<dbReference type="RefSeq" id="WP_164425989.1">
    <property type="nucleotide sequence ID" value="NZ_JAAIKT010000009.1"/>
</dbReference>
<comment type="caution">
    <text evidence="6">The sequence shown here is derived from an EMBL/GenBank/DDBJ whole genome shotgun (WGS) entry which is preliminary data.</text>
</comment>
<evidence type="ECO:0000256" key="1">
    <source>
        <dbReference type="ARBA" id="ARBA00009437"/>
    </source>
</evidence>
<organism evidence="6 7">
    <name type="scientific">Streptomyces rhizosphaericus</name>
    <dbReference type="NCBI Taxonomy" id="114699"/>
    <lineage>
        <taxon>Bacteria</taxon>
        <taxon>Bacillati</taxon>
        <taxon>Actinomycetota</taxon>
        <taxon>Actinomycetes</taxon>
        <taxon>Kitasatosporales</taxon>
        <taxon>Streptomycetaceae</taxon>
        <taxon>Streptomyces</taxon>
        <taxon>Streptomyces violaceusniger group</taxon>
    </lineage>
</organism>
<evidence type="ECO:0000256" key="3">
    <source>
        <dbReference type="ARBA" id="ARBA00023125"/>
    </source>
</evidence>
<dbReference type="PANTHER" id="PTHR30346:SF17">
    <property type="entry name" value="LYSR FAMILY TRANSCRIPTIONAL REGULATOR"/>
    <property type="match status" value="1"/>
</dbReference>
<keyword evidence="2" id="KW-0805">Transcription regulation</keyword>
<evidence type="ECO:0000256" key="2">
    <source>
        <dbReference type="ARBA" id="ARBA00023015"/>
    </source>
</evidence>
<evidence type="ECO:0000256" key="4">
    <source>
        <dbReference type="ARBA" id="ARBA00023163"/>
    </source>
</evidence>
<dbReference type="InterPro" id="IPR036388">
    <property type="entry name" value="WH-like_DNA-bd_sf"/>
</dbReference>
<dbReference type="InterPro" id="IPR000847">
    <property type="entry name" value="LysR_HTH_N"/>
</dbReference>
<name>A0A6G4AC56_9ACTN</name>
<feature type="domain" description="HTH lysR-type" evidence="5">
    <location>
        <begin position="1"/>
        <end position="58"/>
    </location>
</feature>
<dbReference type="InterPro" id="IPR036390">
    <property type="entry name" value="WH_DNA-bd_sf"/>
</dbReference>
<proteinExistence type="inferred from homology"/>
<protein>
    <submittedName>
        <fullName evidence="6">LysR family transcriptional regulator</fullName>
    </submittedName>
</protein>
<dbReference type="GO" id="GO:0003677">
    <property type="term" value="F:DNA binding"/>
    <property type="evidence" value="ECO:0007669"/>
    <property type="project" value="UniProtKB-KW"/>
</dbReference>
<dbReference type="SUPFAM" id="SSF53850">
    <property type="entry name" value="Periplasmic binding protein-like II"/>
    <property type="match status" value="1"/>
</dbReference>
<dbReference type="CDD" id="cd08414">
    <property type="entry name" value="PBP2_LTTR_aromatics_like"/>
    <property type="match status" value="1"/>
</dbReference>
<dbReference type="Gene3D" id="1.10.10.10">
    <property type="entry name" value="Winged helix-like DNA-binding domain superfamily/Winged helix DNA-binding domain"/>
    <property type="match status" value="1"/>
</dbReference>
<comment type="similarity">
    <text evidence="1">Belongs to the LysR transcriptional regulatory family.</text>
</comment>
<dbReference type="GO" id="GO:0032993">
    <property type="term" value="C:protein-DNA complex"/>
    <property type="evidence" value="ECO:0007669"/>
    <property type="project" value="TreeGrafter"/>
</dbReference>
<keyword evidence="4" id="KW-0804">Transcription</keyword>
<keyword evidence="3" id="KW-0238">DNA-binding</keyword>
<dbReference type="PANTHER" id="PTHR30346">
    <property type="entry name" value="TRANSCRIPTIONAL DUAL REGULATOR HCAR-RELATED"/>
    <property type="match status" value="1"/>
</dbReference>
<reference evidence="6" key="1">
    <citation type="submission" date="2020-02" db="EMBL/GenBank/DDBJ databases">
        <title>A new Streptomyces sp. for controlling soil-borne diseases.</title>
        <authorList>
            <person name="Li X."/>
            <person name="Tian Y."/>
            <person name="Gao K."/>
        </authorList>
    </citation>
    <scope>NUCLEOTIDE SEQUENCE [LARGE SCALE GENOMIC DNA]</scope>
    <source>
        <strain evidence="6">0250</strain>
    </source>
</reference>
<dbReference type="PROSITE" id="PS50931">
    <property type="entry name" value="HTH_LYSR"/>
    <property type="match status" value="1"/>
</dbReference>
<evidence type="ECO:0000259" key="5">
    <source>
        <dbReference type="PROSITE" id="PS50931"/>
    </source>
</evidence>
<dbReference type="AlphaFoldDB" id="A0A6G4AC56"/>